<feature type="non-terminal residue" evidence="1">
    <location>
        <position position="60"/>
    </location>
</feature>
<name>A0ACB9X5C5_CHAAC</name>
<protein>
    <submittedName>
        <fullName evidence="1">Uncharacterized protein</fullName>
    </submittedName>
</protein>
<comment type="caution">
    <text evidence="1">The sequence shown here is derived from an EMBL/GenBank/DDBJ whole genome shotgun (WGS) entry which is preliminary data.</text>
</comment>
<evidence type="ECO:0000313" key="2">
    <source>
        <dbReference type="Proteomes" id="UP001057452"/>
    </source>
</evidence>
<accession>A0ACB9X5C5</accession>
<proteinExistence type="predicted"/>
<sequence length="60" mass="6883">VDRCYHYTITGFTFLQTLIVLLLSFLSSMFHFAPPDDPKPKAPLFMLRHSSTNIGKLKRA</sequence>
<evidence type="ECO:0000313" key="1">
    <source>
        <dbReference type="EMBL" id="KAI4821437.1"/>
    </source>
</evidence>
<dbReference type="Proteomes" id="UP001057452">
    <property type="component" value="Chromosome 9"/>
</dbReference>
<gene>
    <name evidence="1" type="ORF">KUCAC02_029371</name>
</gene>
<dbReference type="EMBL" id="CM043793">
    <property type="protein sequence ID" value="KAI4821437.1"/>
    <property type="molecule type" value="Genomic_DNA"/>
</dbReference>
<organism evidence="1 2">
    <name type="scientific">Chaenocephalus aceratus</name>
    <name type="common">Blackfin icefish</name>
    <name type="synonym">Chaenichthys aceratus</name>
    <dbReference type="NCBI Taxonomy" id="36190"/>
    <lineage>
        <taxon>Eukaryota</taxon>
        <taxon>Metazoa</taxon>
        <taxon>Chordata</taxon>
        <taxon>Craniata</taxon>
        <taxon>Vertebrata</taxon>
        <taxon>Euteleostomi</taxon>
        <taxon>Actinopterygii</taxon>
        <taxon>Neopterygii</taxon>
        <taxon>Teleostei</taxon>
        <taxon>Neoteleostei</taxon>
        <taxon>Acanthomorphata</taxon>
        <taxon>Eupercaria</taxon>
        <taxon>Perciformes</taxon>
        <taxon>Notothenioidei</taxon>
        <taxon>Channichthyidae</taxon>
        <taxon>Chaenocephalus</taxon>
    </lineage>
</organism>
<keyword evidence="2" id="KW-1185">Reference proteome</keyword>
<reference evidence="1" key="1">
    <citation type="submission" date="2022-05" db="EMBL/GenBank/DDBJ databases">
        <title>Chromosome-level genome of Chaenocephalus aceratus.</title>
        <authorList>
            <person name="Park H."/>
        </authorList>
    </citation>
    <scope>NUCLEOTIDE SEQUENCE</scope>
    <source>
        <strain evidence="1">KU_202001</strain>
    </source>
</reference>
<feature type="non-terminal residue" evidence="1">
    <location>
        <position position="1"/>
    </location>
</feature>